<sequence>MAETSSEKTEKATPQKLRDAKKKGQVPNSKDIPGALILLALTIYLWVMGDWIIAKMAELYIISYQLPTLPFNQALSAAIKITLEIGLFAIVLPIIGVATIMGILGNIVQFGIIFSFDPLIPRLSKVNPGEGFKRIFSMKQVVNTLLSLLKTLAISIALYIVMHVGFFQYMNEIKQCDIPCQKEITTELLKQLMMMILPLIIVLATLDLLFQRMQFEKDQRMTKEEIKREMKDAYGDPHVRGARQGMRRELTEQDIQARIKTARLVIIDIGLAIALYYEQDVTPLPVIVAIGKAGMARKMIEIAQIENVPIISDARLVADLIEEGKIDQYIPTSTLDRVAKAMRNNKR</sequence>
<reference evidence="4 5" key="1">
    <citation type="submission" date="2017-02" db="EMBL/GenBank/DDBJ databases">
        <authorList>
            <person name="Peterson S.W."/>
        </authorList>
    </citation>
    <scope>NUCLEOTIDE SEQUENCE [LARGE SCALE GENOMIC DNA]</scope>
    <source>
        <strain evidence="4 5">ATCC 49788</strain>
    </source>
</reference>
<keyword evidence="5" id="KW-1185">Reference proteome</keyword>
<keyword evidence="3" id="KW-0472">Membrane</keyword>
<dbReference type="PRINTS" id="PR00950">
    <property type="entry name" value="TYPE3IMSPROT"/>
</dbReference>
<dbReference type="AlphaFoldDB" id="A0A1T4WCP5"/>
<dbReference type="GO" id="GO:0009306">
    <property type="term" value="P:protein secretion"/>
    <property type="evidence" value="ECO:0007669"/>
    <property type="project" value="InterPro"/>
</dbReference>
<dbReference type="Proteomes" id="UP000190460">
    <property type="component" value="Unassembled WGS sequence"/>
</dbReference>
<feature type="compositionally biased region" description="Basic and acidic residues" evidence="2">
    <location>
        <begin position="1"/>
        <end position="18"/>
    </location>
</feature>
<dbReference type="InterPro" id="IPR029025">
    <property type="entry name" value="T3SS_substrate_exporter_C"/>
</dbReference>
<keyword evidence="3" id="KW-0812">Transmembrane</keyword>
<dbReference type="OrthoDB" id="9807950at2"/>
<feature type="transmembrane region" description="Helical" evidence="3">
    <location>
        <begin position="192"/>
        <end position="210"/>
    </location>
</feature>
<dbReference type="SUPFAM" id="SSF160544">
    <property type="entry name" value="EscU C-terminal domain-like"/>
    <property type="match status" value="1"/>
</dbReference>
<gene>
    <name evidence="4" type="ORF">SAMN02745130_01470</name>
</gene>
<feature type="transmembrane region" description="Helical" evidence="3">
    <location>
        <begin position="32"/>
        <end position="53"/>
    </location>
</feature>
<dbReference type="STRING" id="92487.SAMN02745130_01470"/>
<feature type="transmembrane region" description="Helical" evidence="3">
    <location>
        <begin position="141"/>
        <end position="162"/>
    </location>
</feature>
<dbReference type="Gene3D" id="3.40.1690.10">
    <property type="entry name" value="secretion proteins EscU"/>
    <property type="match status" value="1"/>
</dbReference>
<proteinExistence type="inferred from homology"/>
<dbReference type="GO" id="GO:0005886">
    <property type="term" value="C:plasma membrane"/>
    <property type="evidence" value="ECO:0007669"/>
    <property type="project" value="TreeGrafter"/>
</dbReference>
<evidence type="ECO:0000313" key="5">
    <source>
        <dbReference type="Proteomes" id="UP000190460"/>
    </source>
</evidence>
<dbReference type="PANTHER" id="PTHR30531">
    <property type="entry name" value="FLAGELLAR BIOSYNTHETIC PROTEIN FLHB"/>
    <property type="match status" value="1"/>
</dbReference>
<dbReference type="PANTHER" id="PTHR30531:SF14">
    <property type="entry name" value="SURFACE PRESENTATION OF ANTIGENS PROTEIN SPAS"/>
    <property type="match status" value="1"/>
</dbReference>
<feature type="region of interest" description="Disordered" evidence="2">
    <location>
        <begin position="1"/>
        <end position="27"/>
    </location>
</feature>
<comment type="similarity">
    <text evidence="1">Belongs to the type III secretion exporter family.</text>
</comment>
<evidence type="ECO:0000256" key="3">
    <source>
        <dbReference type="SAM" id="Phobius"/>
    </source>
</evidence>
<protein>
    <submittedName>
        <fullName evidence="4">Type III secretion protein U</fullName>
    </submittedName>
</protein>
<evidence type="ECO:0000256" key="2">
    <source>
        <dbReference type="SAM" id="MobiDB-lite"/>
    </source>
</evidence>
<accession>A0A1T4WCP5</accession>
<dbReference type="EMBL" id="FUYB01000005">
    <property type="protein sequence ID" value="SKA75076.1"/>
    <property type="molecule type" value="Genomic_DNA"/>
</dbReference>
<evidence type="ECO:0000256" key="1">
    <source>
        <dbReference type="ARBA" id="ARBA00010690"/>
    </source>
</evidence>
<organism evidence="4 5">
    <name type="scientific">Thiothrix eikelboomii</name>
    <dbReference type="NCBI Taxonomy" id="92487"/>
    <lineage>
        <taxon>Bacteria</taxon>
        <taxon>Pseudomonadati</taxon>
        <taxon>Pseudomonadota</taxon>
        <taxon>Gammaproteobacteria</taxon>
        <taxon>Thiotrichales</taxon>
        <taxon>Thiotrichaceae</taxon>
        <taxon>Thiothrix</taxon>
    </lineage>
</organism>
<evidence type="ECO:0000313" key="4">
    <source>
        <dbReference type="EMBL" id="SKA75076.1"/>
    </source>
</evidence>
<name>A0A1T4WCP5_9GAMM</name>
<dbReference type="InterPro" id="IPR006135">
    <property type="entry name" value="T3SS_substrate_exporter"/>
</dbReference>
<keyword evidence="3" id="KW-1133">Transmembrane helix</keyword>
<dbReference type="Pfam" id="PF01312">
    <property type="entry name" value="Bac_export_2"/>
    <property type="match status" value="1"/>
</dbReference>
<dbReference type="RefSeq" id="WP_078921947.1">
    <property type="nucleotide sequence ID" value="NZ_FUYB01000005.1"/>
</dbReference>